<dbReference type="AlphaFoldDB" id="A0A654M4U0"/>
<evidence type="ECO:0000313" key="1">
    <source>
        <dbReference type="EMBL" id="ALI37793.1"/>
    </source>
</evidence>
<reference evidence="2" key="1">
    <citation type="submission" date="2015-10" db="EMBL/GenBank/DDBJ databases">
        <title>Niche specialization of a soil ammonia-oxidizing archaeon, Candidatus Nitrosocosmicus oleophilus.</title>
        <authorList>
            <person name="Jung M.-Y."/>
            <person name="Rhee S.-K."/>
        </authorList>
    </citation>
    <scope>NUCLEOTIDE SEQUENCE [LARGE SCALE GENOMIC DNA]</scope>
    <source>
        <strain evidence="2">MY3</strain>
    </source>
</reference>
<dbReference type="RefSeq" id="WP_196816796.1">
    <property type="nucleotide sequence ID" value="NZ_CP012850.1"/>
</dbReference>
<dbReference type="OrthoDB" id="385703at2157"/>
<evidence type="ECO:0000313" key="2">
    <source>
        <dbReference type="Proteomes" id="UP000058925"/>
    </source>
</evidence>
<sequence>MRDGNRAPATGSDTALSTVACDAGDALISGTSNFEPSDGSSLKSINIF</sequence>
<dbReference type="KEGG" id="taa:NMY3_03611"/>
<dbReference type="Proteomes" id="UP000058925">
    <property type="component" value="Chromosome"/>
</dbReference>
<keyword evidence="2" id="KW-1185">Reference proteome</keyword>
<name>A0A654M4U0_9ARCH</name>
<protein>
    <submittedName>
        <fullName evidence="1">Uncharacterized protein</fullName>
    </submittedName>
</protein>
<organism evidence="1 2">
    <name type="scientific">Candidatus Nitrosocosmicus oleophilus</name>
    <dbReference type="NCBI Taxonomy" id="1353260"/>
    <lineage>
        <taxon>Archaea</taxon>
        <taxon>Nitrososphaerota</taxon>
        <taxon>Nitrososphaeria</taxon>
        <taxon>Nitrososphaerales</taxon>
        <taxon>Nitrososphaeraceae</taxon>
        <taxon>Candidatus Nitrosocosmicus</taxon>
    </lineage>
</organism>
<dbReference type="EMBL" id="CP012850">
    <property type="protein sequence ID" value="ALI37793.1"/>
    <property type="molecule type" value="Genomic_DNA"/>
</dbReference>
<proteinExistence type="predicted"/>
<dbReference type="GeneID" id="60423424"/>
<gene>
    <name evidence="1" type="ORF">NMY3_03611</name>
</gene>
<accession>A0A654M4U0</accession>